<name>A0A8T0EYJ3_ARGBR</name>
<evidence type="ECO:0000313" key="2">
    <source>
        <dbReference type="Proteomes" id="UP000807504"/>
    </source>
</evidence>
<dbReference type="AlphaFoldDB" id="A0A8T0EYJ3"/>
<comment type="caution">
    <text evidence="1">The sequence shown here is derived from an EMBL/GenBank/DDBJ whole genome shotgun (WGS) entry which is preliminary data.</text>
</comment>
<dbReference type="InterPro" id="IPR036397">
    <property type="entry name" value="RNaseH_sf"/>
</dbReference>
<sequence length="137" mass="16146">MKRGYTTAHLTQGSSAAWTAAGKSRPKQPAPNSKVNGQAYGIHILKRHVILFINYHEKGKTIYREYYTAFIDRLWRRNLERKKLICKRKKSFSTKTMPGHEPMKTMVKLNGLRFELLPHPPYLTRCRFQRVLTFCRH</sequence>
<evidence type="ECO:0000313" key="1">
    <source>
        <dbReference type="EMBL" id="KAF8782764.1"/>
    </source>
</evidence>
<proteinExistence type="predicted"/>
<accession>A0A8T0EYJ3</accession>
<protein>
    <submittedName>
        <fullName evidence="1">Uncharacterized protein</fullName>
    </submittedName>
</protein>
<dbReference type="Proteomes" id="UP000807504">
    <property type="component" value="Unassembled WGS sequence"/>
</dbReference>
<reference evidence="1" key="2">
    <citation type="submission" date="2020-06" db="EMBL/GenBank/DDBJ databases">
        <authorList>
            <person name="Sheffer M."/>
        </authorList>
    </citation>
    <scope>NUCLEOTIDE SEQUENCE</scope>
</reference>
<dbReference type="Gene3D" id="3.30.420.10">
    <property type="entry name" value="Ribonuclease H-like superfamily/Ribonuclease H"/>
    <property type="match status" value="1"/>
</dbReference>
<organism evidence="1 2">
    <name type="scientific">Argiope bruennichi</name>
    <name type="common">Wasp spider</name>
    <name type="synonym">Aranea bruennichi</name>
    <dbReference type="NCBI Taxonomy" id="94029"/>
    <lineage>
        <taxon>Eukaryota</taxon>
        <taxon>Metazoa</taxon>
        <taxon>Ecdysozoa</taxon>
        <taxon>Arthropoda</taxon>
        <taxon>Chelicerata</taxon>
        <taxon>Arachnida</taxon>
        <taxon>Araneae</taxon>
        <taxon>Araneomorphae</taxon>
        <taxon>Entelegynae</taxon>
        <taxon>Araneoidea</taxon>
        <taxon>Araneidae</taxon>
        <taxon>Argiope</taxon>
    </lineage>
</organism>
<gene>
    <name evidence="1" type="ORF">HNY73_013009</name>
</gene>
<dbReference type="GO" id="GO:0003676">
    <property type="term" value="F:nucleic acid binding"/>
    <property type="evidence" value="ECO:0007669"/>
    <property type="project" value="InterPro"/>
</dbReference>
<reference evidence="1" key="1">
    <citation type="journal article" date="2020" name="bioRxiv">
        <title>Chromosome-level reference genome of the European wasp spider Argiope bruennichi: a resource for studies on range expansion and evolutionary adaptation.</title>
        <authorList>
            <person name="Sheffer M.M."/>
            <person name="Hoppe A."/>
            <person name="Krehenwinkel H."/>
            <person name="Uhl G."/>
            <person name="Kuss A.W."/>
            <person name="Jensen L."/>
            <person name="Jensen C."/>
            <person name="Gillespie R.G."/>
            <person name="Hoff K.J."/>
            <person name="Prost S."/>
        </authorList>
    </citation>
    <scope>NUCLEOTIDE SEQUENCE</scope>
</reference>
<keyword evidence="2" id="KW-1185">Reference proteome</keyword>
<dbReference type="EMBL" id="JABXBU010001863">
    <property type="protein sequence ID" value="KAF8782764.1"/>
    <property type="molecule type" value="Genomic_DNA"/>
</dbReference>